<name>A0A847RZF5_9NEIS</name>
<dbReference type="RefSeq" id="WP_168878167.1">
    <property type="nucleotide sequence ID" value="NZ_JABAIM010000004.1"/>
</dbReference>
<proteinExistence type="predicted"/>
<reference evidence="2 3" key="1">
    <citation type="submission" date="2020-04" db="EMBL/GenBank/DDBJ databases">
        <title>Draft genome of Leeia sp. IMCC25680.</title>
        <authorList>
            <person name="Song J."/>
            <person name="Cho J.-C."/>
        </authorList>
    </citation>
    <scope>NUCLEOTIDE SEQUENCE [LARGE SCALE GENOMIC DNA]</scope>
    <source>
        <strain evidence="2 3">IMCC25680</strain>
    </source>
</reference>
<dbReference type="AlphaFoldDB" id="A0A847RZF5"/>
<feature type="transmembrane region" description="Helical" evidence="1">
    <location>
        <begin position="29"/>
        <end position="58"/>
    </location>
</feature>
<dbReference type="EMBL" id="JABAIM010000004">
    <property type="protein sequence ID" value="NLR76490.1"/>
    <property type="molecule type" value="Genomic_DNA"/>
</dbReference>
<protein>
    <submittedName>
        <fullName evidence="2">FxsA family protein</fullName>
    </submittedName>
</protein>
<dbReference type="InterPro" id="IPR007313">
    <property type="entry name" value="FxsA"/>
</dbReference>
<dbReference type="Proteomes" id="UP000587991">
    <property type="component" value="Unassembled WGS sequence"/>
</dbReference>
<gene>
    <name evidence="2" type="ORF">HF682_15085</name>
</gene>
<keyword evidence="1" id="KW-0812">Transmembrane</keyword>
<feature type="transmembrane region" description="Helical" evidence="1">
    <location>
        <begin position="79"/>
        <end position="102"/>
    </location>
</feature>
<dbReference type="PANTHER" id="PTHR35335">
    <property type="entry name" value="UPF0716 PROTEIN FXSA"/>
    <property type="match status" value="1"/>
</dbReference>
<dbReference type="Pfam" id="PF04186">
    <property type="entry name" value="FxsA"/>
    <property type="match status" value="1"/>
</dbReference>
<accession>A0A847RZF5</accession>
<dbReference type="NCBIfam" id="NF008528">
    <property type="entry name" value="PRK11463.1-2"/>
    <property type="match status" value="1"/>
</dbReference>
<comment type="caution">
    <text evidence="2">The sequence shown here is derived from an EMBL/GenBank/DDBJ whole genome shotgun (WGS) entry which is preliminary data.</text>
</comment>
<dbReference type="PANTHER" id="PTHR35335:SF1">
    <property type="entry name" value="UPF0716 PROTEIN FXSA"/>
    <property type="match status" value="1"/>
</dbReference>
<evidence type="ECO:0000313" key="2">
    <source>
        <dbReference type="EMBL" id="NLR76490.1"/>
    </source>
</evidence>
<sequence>MLRIALLCVLALPVLEVLGLVWLGQQIGSWVWLYMLVAMLLGWGLLKSVRLTAAWVMLQSARQQQLPVWGLLYALRQGLAGVLLIIPGMFTDVLALLLLLPWPMPQRWQASVSPSQGPAAQPADPDVLEGEFRRMD</sequence>
<organism evidence="2 3">
    <name type="scientific">Leeia aquatica</name>
    <dbReference type="NCBI Taxonomy" id="2725557"/>
    <lineage>
        <taxon>Bacteria</taxon>
        <taxon>Pseudomonadati</taxon>
        <taxon>Pseudomonadota</taxon>
        <taxon>Betaproteobacteria</taxon>
        <taxon>Neisseriales</taxon>
        <taxon>Leeiaceae</taxon>
        <taxon>Leeia</taxon>
    </lineage>
</organism>
<dbReference type="GO" id="GO:0016020">
    <property type="term" value="C:membrane"/>
    <property type="evidence" value="ECO:0007669"/>
    <property type="project" value="InterPro"/>
</dbReference>
<evidence type="ECO:0000256" key="1">
    <source>
        <dbReference type="SAM" id="Phobius"/>
    </source>
</evidence>
<keyword evidence="1" id="KW-1133">Transmembrane helix</keyword>
<keyword evidence="1" id="KW-0472">Membrane</keyword>
<keyword evidence="3" id="KW-1185">Reference proteome</keyword>
<evidence type="ECO:0000313" key="3">
    <source>
        <dbReference type="Proteomes" id="UP000587991"/>
    </source>
</evidence>